<organism evidence="2 3">
    <name type="scientific">Podospora australis</name>
    <dbReference type="NCBI Taxonomy" id="1536484"/>
    <lineage>
        <taxon>Eukaryota</taxon>
        <taxon>Fungi</taxon>
        <taxon>Dikarya</taxon>
        <taxon>Ascomycota</taxon>
        <taxon>Pezizomycotina</taxon>
        <taxon>Sordariomycetes</taxon>
        <taxon>Sordariomycetidae</taxon>
        <taxon>Sordariales</taxon>
        <taxon>Podosporaceae</taxon>
        <taxon>Podospora</taxon>
    </lineage>
</organism>
<dbReference type="PANTHER" id="PTHR33112">
    <property type="entry name" value="DOMAIN PROTEIN, PUTATIVE-RELATED"/>
    <property type="match status" value="1"/>
</dbReference>
<name>A0AAN7AHF4_9PEZI</name>
<proteinExistence type="predicted"/>
<evidence type="ECO:0000313" key="3">
    <source>
        <dbReference type="Proteomes" id="UP001302126"/>
    </source>
</evidence>
<dbReference type="AlphaFoldDB" id="A0AAN7AHF4"/>
<accession>A0AAN7AHF4</accession>
<feature type="non-terminal residue" evidence="2">
    <location>
        <position position="333"/>
    </location>
</feature>
<reference evidence="2" key="1">
    <citation type="journal article" date="2023" name="Mol. Phylogenet. Evol.">
        <title>Genome-scale phylogeny and comparative genomics of the fungal order Sordariales.</title>
        <authorList>
            <person name="Hensen N."/>
            <person name="Bonometti L."/>
            <person name="Westerberg I."/>
            <person name="Brannstrom I.O."/>
            <person name="Guillou S."/>
            <person name="Cros-Aarteil S."/>
            <person name="Calhoun S."/>
            <person name="Haridas S."/>
            <person name="Kuo A."/>
            <person name="Mondo S."/>
            <person name="Pangilinan J."/>
            <person name="Riley R."/>
            <person name="LaButti K."/>
            <person name="Andreopoulos B."/>
            <person name="Lipzen A."/>
            <person name="Chen C."/>
            <person name="Yan M."/>
            <person name="Daum C."/>
            <person name="Ng V."/>
            <person name="Clum A."/>
            <person name="Steindorff A."/>
            <person name="Ohm R.A."/>
            <person name="Martin F."/>
            <person name="Silar P."/>
            <person name="Natvig D.O."/>
            <person name="Lalanne C."/>
            <person name="Gautier V."/>
            <person name="Ament-Velasquez S.L."/>
            <person name="Kruys A."/>
            <person name="Hutchinson M.I."/>
            <person name="Powell A.J."/>
            <person name="Barry K."/>
            <person name="Miller A.N."/>
            <person name="Grigoriev I.V."/>
            <person name="Debuchy R."/>
            <person name="Gladieux P."/>
            <person name="Hiltunen Thoren M."/>
            <person name="Johannesson H."/>
        </authorList>
    </citation>
    <scope>NUCLEOTIDE SEQUENCE</scope>
    <source>
        <strain evidence="2">PSN309</strain>
    </source>
</reference>
<dbReference type="PANTHER" id="PTHR33112:SF1">
    <property type="entry name" value="HETEROKARYON INCOMPATIBILITY DOMAIN-CONTAINING PROTEIN"/>
    <property type="match status" value="1"/>
</dbReference>
<keyword evidence="3" id="KW-1185">Reference proteome</keyword>
<dbReference type="Proteomes" id="UP001302126">
    <property type="component" value="Unassembled WGS sequence"/>
</dbReference>
<sequence>MPHIPGFHVIDCEENILVPFSEDVLDFGYATLSYVWGLETTSPALSSGSPLPKTVPLVVSDAITVCKQLGLRYIWIDRYCILQDTQEDAHAQIQSMNHIYKHSDLTIIAAAGSDPYYGLPGVSTRARLRPLRPPLHIGDQTLIPLPFKSQIDGSNSGYAESKWNTRGWTYQEAVLSRRRLVFTDTQVFFQCLNSRWQENLSLSLPTGPPSEQGPLAQLFPHGPVGLSNWDFGTHVTRYFGRELTYSSDALNAFLGILREFQEGSAGLKNLVGVPIYRHKQPIIGFLVGLCWDIRLPTASRHLLTEDGLDMNWSPFSWLKQDGLFPSWSWLGWK</sequence>
<reference evidence="2" key="2">
    <citation type="submission" date="2023-05" db="EMBL/GenBank/DDBJ databases">
        <authorList>
            <consortium name="Lawrence Berkeley National Laboratory"/>
            <person name="Steindorff A."/>
            <person name="Hensen N."/>
            <person name="Bonometti L."/>
            <person name="Westerberg I."/>
            <person name="Brannstrom I.O."/>
            <person name="Guillou S."/>
            <person name="Cros-Aarteil S."/>
            <person name="Calhoun S."/>
            <person name="Haridas S."/>
            <person name="Kuo A."/>
            <person name="Mondo S."/>
            <person name="Pangilinan J."/>
            <person name="Riley R."/>
            <person name="Labutti K."/>
            <person name="Andreopoulos B."/>
            <person name="Lipzen A."/>
            <person name="Chen C."/>
            <person name="Yanf M."/>
            <person name="Daum C."/>
            <person name="Ng V."/>
            <person name="Clum A."/>
            <person name="Ohm R."/>
            <person name="Martin F."/>
            <person name="Silar P."/>
            <person name="Natvig D."/>
            <person name="Lalanne C."/>
            <person name="Gautier V."/>
            <person name="Ament-Velasquez S.L."/>
            <person name="Kruys A."/>
            <person name="Hutchinson M.I."/>
            <person name="Powell A.J."/>
            <person name="Barry K."/>
            <person name="Miller A.N."/>
            <person name="Grigoriev I.V."/>
            <person name="Debuchy R."/>
            <person name="Gladieux P."/>
            <person name="Thoren M.H."/>
            <person name="Johannesson H."/>
        </authorList>
    </citation>
    <scope>NUCLEOTIDE SEQUENCE</scope>
    <source>
        <strain evidence="2">PSN309</strain>
    </source>
</reference>
<evidence type="ECO:0000259" key="1">
    <source>
        <dbReference type="Pfam" id="PF06985"/>
    </source>
</evidence>
<evidence type="ECO:0000313" key="2">
    <source>
        <dbReference type="EMBL" id="KAK4185860.1"/>
    </source>
</evidence>
<gene>
    <name evidence="2" type="ORF">QBC35DRAFT_388659</name>
</gene>
<dbReference type="InterPro" id="IPR010730">
    <property type="entry name" value="HET"/>
</dbReference>
<feature type="domain" description="Heterokaryon incompatibility" evidence="1">
    <location>
        <begin position="29"/>
        <end position="172"/>
    </location>
</feature>
<dbReference type="Pfam" id="PF06985">
    <property type="entry name" value="HET"/>
    <property type="match status" value="1"/>
</dbReference>
<comment type="caution">
    <text evidence="2">The sequence shown here is derived from an EMBL/GenBank/DDBJ whole genome shotgun (WGS) entry which is preliminary data.</text>
</comment>
<dbReference type="EMBL" id="MU864438">
    <property type="protein sequence ID" value="KAK4185860.1"/>
    <property type="molecule type" value="Genomic_DNA"/>
</dbReference>
<protein>
    <submittedName>
        <fullName evidence="2">Heterokaryon incompatibility protein-domain-containing protein</fullName>
    </submittedName>
</protein>